<feature type="transmembrane region" description="Helical" evidence="6">
    <location>
        <begin position="295"/>
        <end position="314"/>
    </location>
</feature>
<evidence type="ECO:0000259" key="7">
    <source>
        <dbReference type="PROSITE" id="PS50850"/>
    </source>
</evidence>
<evidence type="ECO:0000256" key="6">
    <source>
        <dbReference type="SAM" id="Phobius"/>
    </source>
</evidence>
<feature type="transmembrane region" description="Helical" evidence="6">
    <location>
        <begin position="29"/>
        <end position="52"/>
    </location>
</feature>
<dbReference type="SUPFAM" id="SSF103473">
    <property type="entry name" value="MFS general substrate transporter"/>
    <property type="match status" value="1"/>
</dbReference>
<feature type="transmembrane region" description="Helical" evidence="6">
    <location>
        <begin position="356"/>
        <end position="378"/>
    </location>
</feature>
<accession>A0ABS1EFM5</accession>
<feature type="transmembrane region" description="Helical" evidence="6">
    <location>
        <begin position="94"/>
        <end position="117"/>
    </location>
</feature>
<feature type="transmembrane region" description="Helical" evidence="6">
    <location>
        <begin position="384"/>
        <end position="405"/>
    </location>
</feature>
<dbReference type="InterPro" id="IPR005829">
    <property type="entry name" value="Sugar_transporter_CS"/>
</dbReference>
<dbReference type="InterPro" id="IPR020846">
    <property type="entry name" value="MFS_dom"/>
</dbReference>
<evidence type="ECO:0000256" key="2">
    <source>
        <dbReference type="ARBA" id="ARBA00022475"/>
    </source>
</evidence>
<feature type="transmembrane region" description="Helical" evidence="6">
    <location>
        <begin position="64"/>
        <end position="82"/>
    </location>
</feature>
<gene>
    <name evidence="8" type="ORF">JHL22_12030</name>
</gene>
<feature type="transmembrane region" description="Helical" evidence="6">
    <location>
        <begin position="123"/>
        <end position="143"/>
    </location>
</feature>
<keyword evidence="5 6" id="KW-0472">Membrane</keyword>
<comment type="subcellular location">
    <subcellularLocation>
        <location evidence="1">Cell membrane</location>
        <topology evidence="1">Multi-pass membrane protein</topology>
    </subcellularLocation>
</comment>
<keyword evidence="3 6" id="KW-0812">Transmembrane</keyword>
<dbReference type="PROSITE" id="PS50850">
    <property type="entry name" value="MFS"/>
    <property type="match status" value="1"/>
</dbReference>
<feature type="transmembrane region" description="Helical" evidence="6">
    <location>
        <begin position="320"/>
        <end position="344"/>
    </location>
</feature>
<dbReference type="PROSITE" id="PS00217">
    <property type="entry name" value="SUGAR_TRANSPORT_2"/>
    <property type="match status" value="1"/>
</dbReference>
<evidence type="ECO:0000256" key="1">
    <source>
        <dbReference type="ARBA" id="ARBA00004651"/>
    </source>
</evidence>
<keyword evidence="9" id="KW-1185">Reference proteome</keyword>
<dbReference type="InterPro" id="IPR050189">
    <property type="entry name" value="MFS_Efflux_Transporters"/>
</dbReference>
<dbReference type="PANTHER" id="PTHR43124">
    <property type="entry name" value="PURINE EFFLUX PUMP PBUE"/>
    <property type="match status" value="1"/>
</dbReference>
<feature type="transmembrane region" description="Helical" evidence="6">
    <location>
        <begin position="180"/>
        <end position="200"/>
    </location>
</feature>
<reference evidence="8 9" key="1">
    <citation type="submission" date="2020-12" db="EMBL/GenBank/DDBJ databases">
        <authorList>
            <person name="Lu T."/>
            <person name="Wang Q."/>
            <person name="Han X."/>
        </authorList>
    </citation>
    <scope>NUCLEOTIDE SEQUENCE [LARGE SCALE GENOMIC DNA]</scope>
    <source>
        <strain evidence="8 9">WQ 585</strain>
    </source>
</reference>
<evidence type="ECO:0000256" key="4">
    <source>
        <dbReference type="ARBA" id="ARBA00022989"/>
    </source>
</evidence>
<feature type="transmembrane region" description="Helical" evidence="6">
    <location>
        <begin position="155"/>
        <end position="174"/>
    </location>
</feature>
<feature type="domain" description="Major facilitator superfamily (MFS) profile" evidence="7">
    <location>
        <begin position="1"/>
        <end position="411"/>
    </location>
</feature>
<organism evidence="8 9">
    <name type="scientific">Advenella mandrilli</name>
    <dbReference type="NCBI Taxonomy" id="2800330"/>
    <lineage>
        <taxon>Bacteria</taxon>
        <taxon>Pseudomonadati</taxon>
        <taxon>Pseudomonadota</taxon>
        <taxon>Betaproteobacteria</taxon>
        <taxon>Burkholderiales</taxon>
        <taxon>Alcaligenaceae</taxon>
    </lineage>
</organism>
<sequence>MVVWQKLKVHFGSFFLLSLMTMPTTWRPFAWVGAALCAGTMGTALASPLYPFYQALWDLQPSEITYIFIAYMMGVLVTLLFLGKVTAHYGFLPVLKGGMVFSIIGLGISALAISPFLLGLGRVTIGIASGMISTSAILGMSQVLPTSHKSRAGQIASMVSVAGFGLGPFISGWIAQFLPYPLVTPYLTVLVPSIVILYGLRSVRQEIQSKPGRPSFLPKLEMPAEPGSRPLFLIISMTAFAAFGIFSLYGSLAPSFLEEMIPWSGPAVSGTAIASVLFISGCTQFVLRSLPLHQTLYLGMLFLLLTCLALGLTISTHSILLFVVSDILAGLAHGATLLATFGIVGQLSTPENRGPLFSTYLFIGYLGTIMPIVSVGLLADAFGLLSAVIIFCISMGLLALGLIAFKFRQDRAVPK</sequence>
<proteinExistence type="predicted"/>
<evidence type="ECO:0000256" key="5">
    <source>
        <dbReference type="ARBA" id="ARBA00023136"/>
    </source>
</evidence>
<keyword evidence="4 6" id="KW-1133">Transmembrane helix</keyword>
<evidence type="ECO:0000256" key="3">
    <source>
        <dbReference type="ARBA" id="ARBA00022692"/>
    </source>
</evidence>
<evidence type="ECO:0000313" key="8">
    <source>
        <dbReference type="EMBL" id="MBK1781949.1"/>
    </source>
</evidence>
<dbReference type="PANTHER" id="PTHR43124:SF3">
    <property type="entry name" value="CHLORAMPHENICOL EFFLUX PUMP RV0191"/>
    <property type="match status" value="1"/>
</dbReference>
<dbReference type="Gene3D" id="1.20.1250.20">
    <property type="entry name" value="MFS general substrate transporter like domains"/>
    <property type="match status" value="1"/>
</dbReference>
<feature type="transmembrane region" description="Helical" evidence="6">
    <location>
        <begin position="231"/>
        <end position="249"/>
    </location>
</feature>
<dbReference type="RefSeq" id="WP_200237775.1">
    <property type="nucleotide sequence ID" value="NZ_JAENGP010000013.1"/>
</dbReference>
<evidence type="ECO:0000313" key="9">
    <source>
        <dbReference type="Proteomes" id="UP000635316"/>
    </source>
</evidence>
<name>A0ABS1EFM5_9BURK</name>
<protein>
    <submittedName>
        <fullName evidence="8">MFS transporter</fullName>
    </submittedName>
</protein>
<dbReference type="InterPro" id="IPR011701">
    <property type="entry name" value="MFS"/>
</dbReference>
<dbReference type="Proteomes" id="UP000635316">
    <property type="component" value="Unassembled WGS sequence"/>
</dbReference>
<keyword evidence="2" id="KW-1003">Cell membrane</keyword>
<dbReference type="EMBL" id="JAENGP010000013">
    <property type="protein sequence ID" value="MBK1781949.1"/>
    <property type="molecule type" value="Genomic_DNA"/>
</dbReference>
<dbReference type="Pfam" id="PF07690">
    <property type="entry name" value="MFS_1"/>
    <property type="match status" value="1"/>
</dbReference>
<dbReference type="InterPro" id="IPR036259">
    <property type="entry name" value="MFS_trans_sf"/>
</dbReference>
<comment type="caution">
    <text evidence="8">The sequence shown here is derived from an EMBL/GenBank/DDBJ whole genome shotgun (WGS) entry which is preliminary data.</text>
</comment>
<feature type="transmembrane region" description="Helical" evidence="6">
    <location>
        <begin position="261"/>
        <end position="283"/>
    </location>
</feature>